<gene>
    <name evidence="2" type="primary">dla</name>
    <name evidence="2" type="ORF">CM83_13852</name>
</gene>
<name>A0A0A9YD13_LYGHE</name>
<feature type="non-terminal residue" evidence="2">
    <location>
        <position position="1"/>
    </location>
</feature>
<protein>
    <submittedName>
        <fullName evidence="2">Delta-like protein A</fullName>
    </submittedName>
</protein>
<organism evidence="2">
    <name type="scientific">Lygus hesperus</name>
    <name type="common">Western plant bug</name>
    <dbReference type="NCBI Taxonomy" id="30085"/>
    <lineage>
        <taxon>Eukaryota</taxon>
        <taxon>Metazoa</taxon>
        <taxon>Ecdysozoa</taxon>
        <taxon>Arthropoda</taxon>
        <taxon>Hexapoda</taxon>
        <taxon>Insecta</taxon>
        <taxon>Pterygota</taxon>
        <taxon>Neoptera</taxon>
        <taxon>Paraneoptera</taxon>
        <taxon>Hemiptera</taxon>
        <taxon>Heteroptera</taxon>
        <taxon>Panheteroptera</taxon>
        <taxon>Cimicomorpha</taxon>
        <taxon>Miridae</taxon>
        <taxon>Mirini</taxon>
        <taxon>Lygus</taxon>
    </lineage>
</organism>
<reference evidence="2" key="1">
    <citation type="journal article" date="2014" name="PLoS ONE">
        <title>Transcriptome-Based Identification of ABC Transporters in the Western Tarnished Plant Bug Lygus hesperus.</title>
        <authorList>
            <person name="Hull J.J."/>
            <person name="Chaney K."/>
            <person name="Geib S.M."/>
            <person name="Fabrick J.A."/>
            <person name="Brent C.S."/>
            <person name="Walsh D."/>
            <person name="Lavine L.C."/>
        </authorList>
    </citation>
    <scope>NUCLEOTIDE SEQUENCE</scope>
</reference>
<evidence type="ECO:0000313" key="2">
    <source>
        <dbReference type="EMBL" id="JAG30039.1"/>
    </source>
</evidence>
<accession>A0A0A9YD13</accession>
<feature type="compositionally biased region" description="Basic residues" evidence="1">
    <location>
        <begin position="1"/>
        <end position="10"/>
    </location>
</feature>
<reference evidence="2" key="2">
    <citation type="submission" date="2014-07" db="EMBL/GenBank/DDBJ databases">
        <authorList>
            <person name="Hull J."/>
        </authorList>
    </citation>
    <scope>NUCLEOTIDE SEQUENCE</scope>
</reference>
<dbReference type="EMBL" id="GBHO01013565">
    <property type="protein sequence ID" value="JAG30039.1"/>
    <property type="molecule type" value="Transcribed_RNA"/>
</dbReference>
<dbReference type="AlphaFoldDB" id="A0A0A9YD13"/>
<sequence length="142" mass="16788">PIKNNPKKKNQFLDDDPYDPNKNNLKENYDFDADDASSLVGYNPKIKIEFQEDYPYGSIKNNPKDYRYGPARYNPSRTMVLDEGYPYGPIENGREMENIYGENDPYAVIKDKLKNIMIVINGQYYPLWPFLFPSYETKMERF</sequence>
<feature type="region of interest" description="Disordered" evidence="1">
    <location>
        <begin position="1"/>
        <end position="30"/>
    </location>
</feature>
<evidence type="ECO:0000256" key="1">
    <source>
        <dbReference type="SAM" id="MobiDB-lite"/>
    </source>
</evidence>
<proteinExistence type="predicted"/>